<accession>A0A0E0GXZ9</accession>
<dbReference type="EnsemblPlants" id="ONIVA04G03050.1">
    <property type="protein sequence ID" value="ONIVA04G03050.1"/>
    <property type="gene ID" value="ONIVA04G03050"/>
</dbReference>
<proteinExistence type="predicted"/>
<dbReference type="Proteomes" id="UP000006591">
    <property type="component" value="Chromosome 4"/>
</dbReference>
<name>A0A0E0GXZ9_ORYNI</name>
<sequence length="107" mass="11850">MGGYNVFDRGDGTKKSSKRFLSAIKRAASSRSHHHSYSSSACLSNEDARAKGMLSHMAKCQWMRIKAKLSIPTPSWACKEIRMRPTTSSGIGCSLIREHTTRSCLSK</sequence>
<evidence type="ECO:0000313" key="1">
    <source>
        <dbReference type="EnsemblPlants" id="ONIVA04G03050.1"/>
    </source>
</evidence>
<evidence type="ECO:0000313" key="2">
    <source>
        <dbReference type="Proteomes" id="UP000006591"/>
    </source>
</evidence>
<reference evidence="1" key="2">
    <citation type="submission" date="2018-04" db="EMBL/GenBank/DDBJ databases">
        <title>OnivRS2 (Oryza nivara Reference Sequence Version 2).</title>
        <authorList>
            <person name="Zhang J."/>
            <person name="Kudrna D."/>
            <person name="Lee S."/>
            <person name="Talag J."/>
            <person name="Rajasekar S."/>
            <person name="Welchert J."/>
            <person name="Hsing Y.-I."/>
            <person name="Wing R.A."/>
        </authorList>
    </citation>
    <scope>NUCLEOTIDE SEQUENCE [LARGE SCALE GENOMIC DNA]</scope>
    <source>
        <strain evidence="1">SL10</strain>
    </source>
</reference>
<keyword evidence="2" id="KW-1185">Reference proteome</keyword>
<dbReference type="Gramene" id="ONIVA04G03050.1">
    <property type="protein sequence ID" value="ONIVA04G03050.1"/>
    <property type="gene ID" value="ONIVA04G03050"/>
</dbReference>
<reference evidence="1" key="1">
    <citation type="submission" date="2015-04" db="UniProtKB">
        <authorList>
            <consortium name="EnsemblPlants"/>
        </authorList>
    </citation>
    <scope>IDENTIFICATION</scope>
    <source>
        <strain evidence="1">SL10</strain>
    </source>
</reference>
<dbReference type="HOGENOM" id="CLU_2214207_0_0_1"/>
<protein>
    <submittedName>
        <fullName evidence="1">Uncharacterized protein</fullName>
    </submittedName>
</protein>
<organism evidence="1">
    <name type="scientific">Oryza nivara</name>
    <name type="common">Indian wild rice</name>
    <name type="synonym">Oryza sativa f. spontanea</name>
    <dbReference type="NCBI Taxonomy" id="4536"/>
    <lineage>
        <taxon>Eukaryota</taxon>
        <taxon>Viridiplantae</taxon>
        <taxon>Streptophyta</taxon>
        <taxon>Embryophyta</taxon>
        <taxon>Tracheophyta</taxon>
        <taxon>Spermatophyta</taxon>
        <taxon>Magnoliopsida</taxon>
        <taxon>Liliopsida</taxon>
        <taxon>Poales</taxon>
        <taxon>Poaceae</taxon>
        <taxon>BOP clade</taxon>
        <taxon>Oryzoideae</taxon>
        <taxon>Oryzeae</taxon>
        <taxon>Oryzinae</taxon>
        <taxon>Oryza</taxon>
    </lineage>
</organism>
<dbReference type="AlphaFoldDB" id="A0A0E0GXZ9"/>